<dbReference type="Proteomes" id="UP001314229">
    <property type="component" value="Unassembled WGS sequence"/>
</dbReference>
<evidence type="ECO:0000313" key="6">
    <source>
        <dbReference type="Proteomes" id="UP001314229"/>
    </source>
</evidence>
<dbReference type="InterPro" id="IPR043159">
    <property type="entry name" value="Lectin_gal-bd_sf"/>
</dbReference>
<dbReference type="CDD" id="cd22833">
    <property type="entry name" value="Gal_Rha_Lectin_CSL1-2_RBL_SML_rpt1"/>
    <property type="match status" value="2"/>
</dbReference>
<feature type="domain" description="SUEL-type lectin" evidence="4">
    <location>
        <begin position="251"/>
        <end position="336"/>
    </location>
</feature>
<feature type="domain" description="SUEL-type lectin" evidence="4">
    <location>
        <begin position="436"/>
        <end position="526"/>
    </location>
</feature>
<keyword evidence="2" id="KW-0430">Lectin</keyword>
<evidence type="ECO:0000256" key="3">
    <source>
        <dbReference type="ARBA" id="ARBA00022737"/>
    </source>
</evidence>
<dbReference type="Gene3D" id="2.60.120.740">
    <property type="match status" value="5"/>
</dbReference>
<dbReference type="AlphaFoldDB" id="A0AAV1QIA5"/>
<dbReference type="PROSITE" id="PS50228">
    <property type="entry name" value="SUEL_LECTIN"/>
    <property type="match status" value="5"/>
</dbReference>
<reference evidence="5 6" key="1">
    <citation type="submission" date="2024-01" db="EMBL/GenBank/DDBJ databases">
        <authorList>
            <person name="Alioto T."/>
            <person name="Alioto T."/>
            <person name="Gomez Garrido J."/>
        </authorList>
    </citation>
    <scope>NUCLEOTIDE SEQUENCE [LARGE SCALE GENOMIC DNA]</scope>
</reference>
<dbReference type="InterPro" id="IPR000922">
    <property type="entry name" value="Lectin_gal-bd_dom"/>
</dbReference>
<keyword evidence="1" id="KW-0348">Hemagglutinin</keyword>
<proteinExistence type="predicted"/>
<feature type="domain" description="SUEL-type lectin" evidence="4">
    <location>
        <begin position="40"/>
        <end position="123"/>
    </location>
</feature>
<dbReference type="EMBL" id="CAWUFR010001126">
    <property type="protein sequence ID" value="CAK6982880.1"/>
    <property type="molecule type" value="Genomic_DNA"/>
</dbReference>
<feature type="domain" description="SUEL-type lectin" evidence="4">
    <location>
        <begin position="343"/>
        <end position="431"/>
    </location>
</feature>
<name>A0AAV1QIA5_SCOSC</name>
<feature type="domain" description="SUEL-type lectin" evidence="4">
    <location>
        <begin position="130"/>
        <end position="219"/>
    </location>
</feature>
<keyword evidence="6" id="KW-1185">Reference proteome</keyword>
<dbReference type="PANTHER" id="PTHR46780">
    <property type="entry name" value="PROTEIN EVA-1"/>
    <property type="match status" value="1"/>
</dbReference>
<dbReference type="FunFam" id="2.60.120.740:FF:000003">
    <property type="entry name" value="Protein eva-1 homolog C"/>
    <property type="match status" value="4"/>
</dbReference>
<evidence type="ECO:0000259" key="4">
    <source>
        <dbReference type="PROSITE" id="PS50228"/>
    </source>
</evidence>
<dbReference type="CDD" id="cd22835">
    <property type="entry name" value="Gal_Rha_Lectin_SML_rpt2"/>
    <property type="match status" value="1"/>
</dbReference>
<sequence length="528" mass="58621">MLCFRLSSRLCFSTAQPMLPLTAVSTERVVTCDDLNNVQHLSCETGVIIVQTALYGRVDKETCSEHRPPQQLTNTKCSQHGTLQVIKQRCDGKKDCEINTNVVRTSDPCYGTYKYLDVTFACFPAVRTIACEHSVAHLQCDEGQVLFIYGADYGRRDKNTCAFKRPASQIQNVHCSRPTSKVAGSCNGKSSCRVKASNSVFGDPCYGTYKYLDVTFTCLPAGFSRAQSLPPYTAVSTERVTTCDDRNNVQHLSCGSDYSVISVQKVLYGRADKVTCSEGRPANQLSDTNCSQFGTLQVIKQRCDGKKDCEINTNVVHTGDPCYGTYKYLDVTFTCLPPVRAIACEHSMAHLQCDEGKVLFIYGADYGRRDKNTCALVSAFWRRNHHCSRPTSKVAESCNGKRSCKVKVSNSVFGEPCRGTFKYLEVAYRCQFRAIACEHSMVYLHCDEGKVINILGADYGRRDKTTCSFERPASEVQNVHCSRPTSSQVAGSCNGKRSCRAVASNSVFGDPCYSTYKYLEVAYRCQCE</sequence>
<comment type="caution">
    <text evidence="5">The sequence shown here is derived from an EMBL/GenBank/DDBJ whole genome shotgun (WGS) entry which is preliminary data.</text>
</comment>
<evidence type="ECO:0000256" key="2">
    <source>
        <dbReference type="ARBA" id="ARBA00022734"/>
    </source>
</evidence>
<gene>
    <name evidence="5" type="ORF">FSCOSCO3_A003159</name>
</gene>
<dbReference type="FunFam" id="2.60.120.740:FF:000001">
    <property type="entry name" value="Adhesion G protein-coupled receptor L2"/>
    <property type="match status" value="1"/>
</dbReference>
<evidence type="ECO:0000256" key="1">
    <source>
        <dbReference type="ARBA" id="ARBA00022546"/>
    </source>
</evidence>
<keyword evidence="3" id="KW-0677">Repeat</keyword>
<dbReference type="GO" id="GO:0030246">
    <property type="term" value="F:carbohydrate binding"/>
    <property type="evidence" value="ECO:0007669"/>
    <property type="project" value="UniProtKB-KW"/>
</dbReference>
<dbReference type="Pfam" id="PF02140">
    <property type="entry name" value="SUEL_Lectin"/>
    <property type="match status" value="5"/>
</dbReference>
<evidence type="ECO:0000313" key="5">
    <source>
        <dbReference type="EMBL" id="CAK6982880.1"/>
    </source>
</evidence>
<organism evidence="5 6">
    <name type="scientific">Scomber scombrus</name>
    <name type="common">Atlantic mackerel</name>
    <name type="synonym">Scomber vernalis</name>
    <dbReference type="NCBI Taxonomy" id="13677"/>
    <lineage>
        <taxon>Eukaryota</taxon>
        <taxon>Metazoa</taxon>
        <taxon>Chordata</taxon>
        <taxon>Craniata</taxon>
        <taxon>Vertebrata</taxon>
        <taxon>Euteleostomi</taxon>
        <taxon>Actinopterygii</taxon>
        <taxon>Neopterygii</taxon>
        <taxon>Teleostei</taxon>
        <taxon>Neoteleostei</taxon>
        <taxon>Acanthomorphata</taxon>
        <taxon>Pelagiaria</taxon>
        <taxon>Scombriformes</taxon>
        <taxon>Scombridae</taxon>
        <taxon>Scomber</taxon>
    </lineage>
</organism>
<accession>A0AAV1QIA5</accession>
<protein>
    <submittedName>
        <fullName evidence="5">Rhamnose-binding lectin-like</fullName>
    </submittedName>
</protein>